<dbReference type="FunCoup" id="A0A6J2WPQ3">
    <property type="interactions" value="52"/>
</dbReference>
<dbReference type="AlphaFoldDB" id="A0A6J2WPQ3"/>
<dbReference type="InParanoid" id="A0A6J2WPQ3"/>
<dbReference type="SMART" id="SM00037">
    <property type="entry name" value="CNX"/>
    <property type="match status" value="1"/>
</dbReference>
<dbReference type="GeneID" id="115825748"/>
<dbReference type="OrthoDB" id="8878488at2759"/>
<organism evidence="14 15">
    <name type="scientific">Chanos chanos</name>
    <name type="common">Milkfish</name>
    <name type="synonym">Mugil chanos</name>
    <dbReference type="NCBI Taxonomy" id="29144"/>
    <lineage>
        <taxon>Eukaryota</taxon>
        <taxon>Metazoa</taxon>
        <taxon>Chordata</taxon>
        <taxon>Craniata</taxon>
        <taxon>Vertebrata</taxon>
        <taxon>Euteleostomi</taxon>
        <taxon>Actinopterygii</taxon>
        <taxon>Neopterygii</taxon>
        <taxon>Teleostei</taxon>
        <taxon>Ostariophysi</taxon>
        <taxon>Gonorynchiformes</taxon>
        <taxon>Chanidae</taxon>
        <taxon>Chanos</taxon>
    </lineage>
</organism>
<dbReference type="Gene3D" id="1.20.1440.80">
    <property type="entry name" value="Gap junction channel protein cysteine-rich domain"/>
    <property type="match status" value="1"/>
</dbReference>
<protein>
    <recommendedName>
        <fullName evidence="9">Gap junction protein</fullName>
    </recommendedName>
</protein>
<keyword evidence="4 9" id="KW-0812">Transmembrane</keyword>
<evidence type="ECO:0000256" key="9">
    <source>
        <dbReference type="RuleBase" id="RU000630"/>
    </source>
</evidence>
<comment type="subunit">
    <text evidence="9">A connexon is composed of a hexamer of connexins.</text>
</comment>
<dbReference type="GO" id="GO:0005922">
    <property type="term" value="C:connexin complex"/>
    <property type="evidence" value="ECO:0007669"/>
    <property type="project" value="InterPro"/>
</dbReference>
<dbReference type="CTD" id="2701"/>
<feature type="region of interest" description="Disordered" evidence="10">
    <location>
        <begin position="307"/>
        <end position="358"/>
    </location>
</feature>
<evidence type="ECO:0000256" key="8">
    <source>
        <dbReference type="ARBA" id="ARBA00023136"/>
    </source>
</evidence>
<feature type="transmembrane region" description="Helical" evidence="11">
    <location>
        <begin position="26"/>
        <end position="43"/>
    </location>
</feature>
<evidence type="ECO:0000256" key="10">
    <source>
        <dbReference type="SAM" id="MobiDB-lite"/>
    </source>
</evidence>
<evidence type="ECO:0000256" key="11">
    <source>
        <dbReference type="SAM" id="Phobius"/>
    </source>
</evidence>
<dbReference type="SMART" id="SM01089">
    <property type="entry name" value="Connexin_CCC"/>
    <property type="match status" value="1"/>
</dbReference>
<dbReference type="InterPro" id="IPR019570">
    <property type="entry name" value="Connexin_CCC"/>
</dbReference>
<reference evidence="15" key="1">
    <citation type="submission" date="2025-08" db="UniProtKB">
        <authorList>
            <consortium name="RefSeq"/>
        </authorList>
    </citation>
    <scope>IDENTIFICATION</scope>
</reference>
<comment type="subcellular location">
    <subcellularLocation>
        <location evidence="1">Cell junction</location>
        <location evidence="1">Gap junction</location>
    </subcellularLocation>
    <subcellularLocation>
        <location evidence="2 9">Cell membrane</location>
        <topology evidence="2 9">Multi-pass membrane protein</topology>
    </subcellularLocation>
</comment>
<dbReference type="PRINTS" id="PR00206">
    <property type="entry name" value="CONNEXIN"/>
</dbReference>
<dbReference type="PANTHER" id="PTHR11984:SF39">
    <property type="entry name" value="GAP JUNCTION PROTEIN"/>
    <property type="match status" value="1"/>
</dbReference>
<feature type="transmembrane region" description="Helical" evidence="11">
    <location>
        <begin position="222"/>
        <end position="243"/>
    </location>
</feature>
<accession>A0A6J2WPQ3</accession>
<feature type="transmembrane region" description="Helical" evidence="11">
    <location>
        <begin position="79"/>
        <end position="100"/>
    </location>
</feature>
<dbReference type="RefSeq" id="XP_030645406.1">
    <property type="nucleotide sequence ID" value="XM_030789546.1"/>
</dbReference>
<keyword evidence="5 9" id="KW-0303">Gap junction</keyword>
<feature type="compositionally biased region" description="Basic residues" evidence="10">
    <location>
        <begin position="328"/>
        <end position="351"/>
    </location>
</feature>
<evidence type="ECO:0000256" key="7">
    <source>
        <dbReference type="ARBA" id="ARBA00022989"/>
    </source>
</evidence>
<evidence type="ECO:0000313" key="14">
    <source>
        <dbReference type="Proteomes" id="UP000504632"/>
    </source>
</evidence>
<dbReference type="PANTHER" id="PTHR11984">
    <property type="entry name" value="CONNEXIN"/>
    <property type="match status" value="1"/>
</dbReference>
<proteinExistence type="inferred from homology"/>
<evidence type="ECO:0000256" key="2">
    <source>
        <dbReference type="ARBA" id="ARBA00004651"/>
    </source>
</evidence>
<name>A0A6J2WPQ3_CHACN</name>
<dbReference type="GO" id="GO:0007267">
    <property type="term" value="P:cell-cell signaling"/>
    <property type="evidence" value="ECO:0007669"/>
    <property type="project" value="TreeGrafter"/>
</dbReference>
<comment type="similarity">
    <text evidence="9">Belongs to the connexin family.</text>
</comment>
<dbReference type="InterPro" id="IPR000500">
    <property type="entry name" value="Connexin"/>
</dbReference>
<evidence type="ECO:0000256" key="5">
    <source>
        <dbReference type="ARBA" id="ARBA00022868"/>
    </source>
</evidence>
<dbReference type="InterPro" id="IPR038359">
    <property type="entry name" value="Connexin_N_sf"/>
</dbReference>
<dbReference type="PROSITE" id="PS00408">
    <property type="entry name" value="CONNEXINS_2"/>
    <property type="match status" value="1"/>
</dbReference>
<dbReference type="FunFam" id="1.20.1440.80:FF:000001">
    <property type="entry name" value="Gap junction alpha-1"/>
    <property type="match status" value="1"/>
</dbReference>
<dbReference type="Pfam" id="PF00029">
    <property type="entry name" value="Connexin"/>
    <property type="match status" value="1"/>
</dbReference>
<gene>
    <name evidence="15" type="primary">gja4</name>
</gene>
<dbReference type="GO" id="GO:0005243">
    <property type="term" value="F:gap junction channel activity"/>
    <property type="evidence" value="ECO:0007669"/>
    <property type="project" value="TreeGrafter"/>
</dbReference>
<evidence type="ECO:0000259" key="13">
    <source>
        <dbReference type="SMART" id="SM01089"/>
    </source>
</evidence>
<evidence type="ECO:0000256" key="1">
    <source>
        <dbReference type="ARBA" id="ARBA00004610"/>
    </source>
</evidence>
<comment type="function">
    <text evidence="9">One gap junction consists of a cluster of closely packed pairs of transmembrane channels, the connexons, through which materials of low MW diffuse from one cell to a neighboring cell.</text>
</comment>
<dbReference type="Proteomes" id="UP000504632">
    <property type="component" value="Chromosome 12"/>
</dbReference>
<keyword evidence="6" id="KW-0965">Cell junction</keyword>
<evidence type="ECO:0000256" key="3">
    <source>
        <dbReference type="ARBA" id="ARBA00022475"/>
    </source>
</evidence>
<evidence type="ECO:0000256" key="6">
    <source>
        <dbReference type="ARBA" id="ARBA00022949"/>
    </source>
</evidence>
<keyword evidence="3" id="KW-1003">Cell membrane</keyword>
<keyword evidence="14" id="KW-1185">Reference proteome</keyword>
<feature type="transmembrane region" description="Helical" evidence="11">
    <location>
        <begin position="170"/>
        <end position="191"/>
    </location>
</feature>
<dbReference type="InterPro" id="IPR017990">
    <property type="entry name" value="Connexin_CS"/>
</dbReference>
<keyword evidence="8 11" id="KW-0472">Membrane</keyword>
<dbReference type="InterPro" id="IPR013092">
    <property type="entry name" value="Connexin_N"/>
</dbReference>
<dbReference type="PROSITE" id="PS00407">
    <property type="entry name" value="CONNEXINS_1"/>
    <property type="match status" value="1"/>
</dbReference>
<feature type="compositionally biased region" description="Polar residues" evidence="10">
    <location>
        <begin position="307"/>
        <end position="325"/>
    </location>
</feature>
<evidence type="ECO:0000259" key="12">
    <source>
        <dbReference type="SMART" id="SM00037"/>
    </source>
</evidence>
<keyword evidence="7 11" id="KW-1133">Transmembrane helix</keyword>
<evidence type="ECO:0000256" key="4">
    <source>
        <dbReference type="ARBA" id="ARBA00022692"/>
    </source>
</evidence>
<sequence length="358" mass="41141">MSRADWTFLEHLLGEGQEYSTNVGRVWLTVLFLFRMLVLGIAAESAWDDERSNFICDTKQPGCESVCYDKAFPVSHFRYFVLQVVFVSTPTIFYFGYVAIHTGKQKKQEEGEKERSYQRDAHPREGKLEVIEEVDEVENGGAEGRRDGRKNLPEPGNLKGRILCAYASSIFMKILLEVGFIVGLWFLYGFVVEDKFVCKRDPCPHRVNCYVSRPTEKTIFTIYTQIIAAISVLLNIIELFHLLQIAIMRRLTKKYQTPKRIKLIEKTPSRLEPAMPQAPPYQEKAHLFLPIGENSYSQSELDWSVRDSPSSTDMLPSYSNCINNVRSTSRKSHSKKHSHSKQSKSTHKGNHSKQTQYV</sequence>
<feature type="domain" description="Connexin N-terminal" evidence="12">
    <location>
        <begin position="45"/>
        <end position="78"/>
    </location>
</feature>
<evidence type="ECO:0000313" key="15">
    <source>
        <dbReference type="RefSeq" id="XP_030645406.1"/>
    </source>
</evidence>
<feature type="domain" description="Connexin cysteine-rich" evidence="13">
    <location>
        <begin position="176"/>
        <end position="242"/>
    </location>
</feature>